<keyword evidence="2" id="KW-0732">Signal</keyword>
<evidence type="ECO:0000256" key="2">
    <source>
        <dbReference type="SAM" id="SignalP"/>
    </source>
</evidence>
<dbReference type="Proteomes" id="UP001500279">
    <property type="component" value="Unassembled WGS sequence"/>
</dbReference>
<reference evidence="3 4" key="1">
    <citation type="journal article" date="2019" name="Int. J. Syst. Evol. Microbiol.">
        <title>The Global Catalogue of Microorganisms (GCM) 10K type strain sequencing project: providing services to taxonomists for standard genome sequencing and annotation.</title>
        <authorList>
            <consortium name="The Broad Institute Genomics Platform"/>
            <consortium name="The Broad Institute Genome Sequencing Center for Infectious Disease"/>
            <person name="Wu L."/>
            <person name="Ma J."/>
        </authorList>
    </citation>
    <scope>NUCLEOTIDE SEQUENCE [LARGE SCALE GENOMIC DNA]</scope>
    <source>
        <strain evidence="3 4">JCM 15503</strain>
    </source>
</reference>
<feature type="region of interest" description="Disordered" evidence="1">
    <location>
        <begin position="213"/>
        <end position="235"/>
    </location>
</feature>
<gene>
    <name evidence="3" type="ORF">GCM10009107_32350</name>
</gene>
<keyword evidence="4" id="KW-1185">Reference proteome</keyword>
<feature type="signal peptide" evidence="2">
    <location>
        <begin position="1"/>
        <end position="30"/>
    </location>
</feature>
<evidence type="ECO:0000256" key="1">
    <source>
        <dbReference type="SAM" id="MobiDB-lite"/>
    </source>
</evidence>
<evidence type="ECO:0000313" key="3">
    <source>
        <dbReference type="EMBL" id="GAA0755147.1"/>
    </source>
</evidence>
<evidence type="ECO:0000313" key="4">
    <source>
        <dbReference type="Proteomes" id="UP001500279"/>
    </source>
</evidence>
<protein>
    <submittedName>
        <fullName evidence="3">Porin</fullName>
    </submittedName>
</protein>
<organism evidence="3 4">
    <name type="scientific">Ideonella azotifigens</name>
    <dbReference type="NCBI Taxonomy" id="513160"/>
    <lineage>
        <taxon>Bacteria</taxon>
        <taxon>Pseudomonadati</taxon>
        <taxon>Pseudomonadota</taxon>
        <taxon>Betaproteobacteria</taxon>
        <taxon>Burkholderiales</taxon>
        <taxon>Sphaerotilaceae</taxon>
        <taxon>Ideonella</taxon>
    </lineage>
</organism>
<sequence>MSFENPMTRISFRLAPLALALLAALPQAHADTAPTTSEAAALGELKATTLALIDALVEQGLLTRAKADELLRRAKAAGDAVAAGSPAPLPAETGWGAPRSVVRVPYLSDSTRARIKDEVRNEVLIAAREEGWTDGRRLPGWLRSVSIDGDIRVRAQDEMFANDNVAPEIFHAQTDSPAWAPDLTNTRNDRQRATLRARVGFHAKASDSFSGTVRLATGSTTGSPTSESVTAGNDGNRFSIGVDRASVRWEPLQGNRLDAGRMGVPFDGSDLTWPDDMGLDGLAGHGELDMASGLYGFATAGGFALSEFANSQKDKALVGGQLGLDWAFGDAWQLRVAAGAYNFRNVQGVRENELPPTGALAGVAPYQNSAYPAAIRQKGNTLINLNAPTSTAAPVWGLASRFKPVDLSLSLTARHYNPYEVNFSFHVVKNTGFDNDDIQRRAGTTAVADLKDKTLGYQARLQFGHAKLIEPGQWQVFAAFRHLERDAWIDAYTDTTWHLGGTNYKGFSVGGQYAFDNKATLGLRFTSTRNLDDNVRFLSIPGDPSSISGNLSSAPLKIDVLQLETNLKF</sequence>
<proteinExistence type="predicted"/>
<name>A0ABN1K566_9BURK</name>
<dbReference type="InterPro" id="IPR032638">
    <property type="entry name" value="Porin_5"/>
</dbReference>
<accession>A0ABN1K566</accession>
<dbReference type="Pfam" id="PF16930">
    <property type="entry name" value="Porin_5"/>
    <property type="match status" value="1"/>
</dbReference>
<dbReference type="EMBL" id="BAAAEW010000021">
    <property type="protein sequence ID" value="GAA0755147.1"/>
    <property type="molecule type" value="Genomic_DNA"/>
</dbReference>
<feature type="chain" id="PRO_5046849919" evidence="2">
    <location>
        <begin position="31"/>
        <end position="569"/>
    </location>
</feature>
<feature type="compositionally biased region" description="Low complexity" evidence="1">
    <location>
        <begin position="217"/>
        <end position="230"/>
    </location>
</feature>
<comment type="caution">
    <text evidence="3">The sequence shown here is derived from an EMBL/GenBank/DDBJ whole genome shotgun (WGS) entry which is preliminary data.</text>
</comment>